<dbReference type="Pfam" id="PF00590">
    <property type="entry name" value="TP_methylase"/>
    <property type="match status" value="1"/>
</dbReference>
<evidence type="ECO:0000313" key="2">
    <source>
        <dbReference type="EMBL" id="GGW77100.1"/>
    </source>
</evidence>
<dbReference type="Gene3D" id="3.40.1010.10">
    <property type="entry name" value="Cobalt-precorrin-4 Transmethylase, Domain 1"/>
    <property type="match status" value="1"/>
</dbReference>
<keyword evidence="3" id="KW-1185">Reference proteome</keyword>
<name>A0A918JFZ9_9ALTE</name>
<protein>
    <recommendedName>
        <fullName evidence="1">Tetrapyrrole methylase domain-containing protein</fullName>
    </recommendedName>
</protein>
<dbReference type="EMBL" id="BMXP01000001">
    <property type="protein sequence ID" value="GGW77100.1"/>
    <property type="molecule type" value="Genomic_DNA"/>
</dbReference>
<dbReference type="GO" id="GO:0008168">
    <property type="term" value="F:methyltransferase activity"/>
    <property type="evidence" value="ECO:0007669"/>
    <property type="project" value="InterPro"/>
</dbReference>
<feature type="domain" description="Tetrapyrrole methylase" evidence="1">
    <location>
        <begin position="8"/>
        <end position="207"/>
    </location>
</feature>
<evidence type="ECO:0000259" key="1">
    <source>
        <dbReference type="Pfam" id="PF00590"/>
    </source>
</evidence>
<dbReference type="InterPro" id="IPR035996">
    <property type="entry name" value="4pyrrol_Methylase_sf"/>
</dbReference>
<proteinExistence type="predicted"/>
<reference evidence="2" key="2">
    <citation type="submission" date="2020-09" db="EMBL/GenBank/DDBJ databases">
        <authorList>
            <person name="Sun Q."/>
            <person name="Kim S."/>
        </authorList>
    </citation>
    <scope>NUCLEOTIDE SEQUENCE</scope>
    <source>
        <strain evidence="2">KCTC 22164</strain>
    </source>
</reference>
<sequence>MTEKQGTLVCVGPGVIVGAHISIRCQKHIEQADVVFVNSHPIMLQWIETMNTDVRSLQHFYGEGKDRRITYQEMIDAILDEVRQGKRVVGVFYGHPGVFAKVPHKSIAQARKEGFRAVMEPGISAEDCLYADMGIDPGDYGCQHYEASQFLFYNRRYDPSAYLILWQIALAGDITIAKRLSSPEERQFLVDMLKKSYPGTHKVALYESPTLITDAVREEWIALDELPTADLTPVTTLVIPPCEKMVKDEGIVGAIRALSLPS</sequence>
<comment type="caution">
    <text evidence="2">The sequence shown here is derived from an EMBL/GenBank/DDBJ whole genome shotgun (WGS) entry which is preliminary data.</text>
</comment>
<dbReference type="InterPro" id="IPR000878">
    <property type="entry name" value="4pyrrol_Mease"/>
</dbReference>
<organism evidence="2 3">
    <name type="scientific">Alteromonas halophila</name>
    <dbReference type="NCBI Taxonomy" id="516698"/>
    <lineage>
        <taxon>Bacteria</taxon>
        <taxon>Pseudomonadati</taxon>
        <taxon>Pseudomonadota</taxon>
        <taxon>Gammaproteobacteria</taxon>
        <taxon>Alteromonadales</taxon>
        <taxon>Alteromonadaceae</taxon>
        <taxon>Alteromonas/Salinimonas group</taxon>
        <taxon>Alteromonas</taxon>
    </lineage>
</organism>
<reference evidence="2" key="1">
    <citation type="journal article" date="2014" name="Int. J. Syst. Evol. Microbiol.">
        <title>Complete genome sequence of Corynebacterium casei LMG S-19264T (=DSM 44701T), isolated from a smear-ripened cheese.</title>
        <authorList>
            <consortium name="US DOE Joint Genome Institute (JGI-PGF)"/>
            <person name="Walter F."/>
            <person name="Albersmeier A."/>
            <person name="Kalinowski J."/>
            <person name="Ruckert C."/>
        </authorList>
    </citation>
    <scope>NUCLEOTIDE SEQUENCE</scope>
    <source>
        <strain evidence="2">KCTC 22164</strain>
    </source>
</reference>
<evidence type="ECO:0000313" key="3">
    <source>
        <dbReference type="Proteomes" id="UP000631300"/>
    </source>
</evidence>
<accession>A0A918JFZ9</accession>
<dbReference type="RefSeq" id="WP_189403734.1">
    <property type="nucleotide sequence ID" value="NZ_BMXP01000001.1"/>
</dbReference>
<gene>
    <name evidence="2" type="ORF">GCM10007391_07530</name>
</gene>
<dbReference type="AlphaFoldDB" id="A0A918JFZ9"/>
<dbReference type="InterPro" id="IPR014777">
    <property type="entry name" value="4pyrrole_Mease_sub1"/>
</dbReference>
<dbReference type="SUPFAM" id="SSF53790">
    <property type="entry name" value="Tetrapyrrole methylase"/>
    <property type="match status" value="1"/>
</dbReference>
<dbReference type="CDD" id="cd19916">
    <property type="entry name" value="OphMA_like"/>
    <property type="match status" value="1"/>
</dbReference>
<dbReference type="Proteomes" id="UP000631300">
    <property type="component" value="Unassembled WGS sequence"/>
</dbReference>